<dbReference type="SUPFAM" id="SSF50249">
    <property type="entry name" value="Nucleic acid-binding proteins"/>
    <property type="match status" value="1"/>
</dbReference>
<evidence type="ECO:0000313" key="19">
    <source>
        <dbReference type="Proteomes" id="UP000011082"/>
    </source>
</evidence>
<keyword evidence="19" id="KW-1185">Reference proteome</keyword>
<dbReference type="InterPro" id="IPR012308">
    <property type="entry name" value="DNA_ligase_ATP-dep_N"/>
</dbReference>
<feature type="region of interest" description="Disordered" evidence="16">
    <location>
        <begin position="554"/>
        <end position="588"/>
    </location>
</feature>
<dbReference type="AlphaFoldDB" id="L2GL75"/>
<dbReference type="GO" id="GO:0003910">
    <property type="term" value="F:DNA ligase (ATP) activity"/>
    <property type="evidence" value="ECO:0007669"/>
    <property type="project" value="UniProtKB-EC"/>
</dbReference>
<dbReference type="GO" id="GO:0006281">
    <property type="term" value="P:DNA repair"/>
    <property type="evidence" value="ECO:0007669"/>
    <property type="project" value="UniProtKB-KW"/>
</dbReference>
<dbReference type="Gene3D" id="3.30.470.30">
    <property type="entry name" value="DNA ligase/mRNA capping enzyme"/>
    <property type="match status" value="1"/>
</dbReference>
<dbReference type="Pfam" id="PF04675">
    <property type="entry name" value="DNA_ligase_A_N"/>
    <property type="match status" value="1"/>
</dbReference>
<comment type="catalytic activity">
    <reaction evidence="13 14">
        <text>ATP + (deoxyribonucleotide)n-3'-hydroxyl + 5'-phospho-(deoxyribonucleotide)m = (deoxyribonucleotide)n+m + AMP + diphosphate.</text>
        <dbReference type="EC" id="6.5.1.1"/>
    </reaction>
</comment>
<dbReference type="GeneID" id="19882077"/>
<keyword evidence="8 14" id="KW-0067">ATP-binding</keyword>
<dbReference type="InterPro" id="IPR012340">
    <property type="entry name" value="NA-bd_OB-fold"/>
</dbReference>
<dbReference type="Proteomes" id="UP000011082">
    <property type="component" value="Unassembled WGS sequence"/>
</dbReference>
<feature type="compositionally biased region" description="Basic and acidic residues" evidence="16">
    <location>
        <begin position="554"/>
        <end position="563"/>
    </location>
</feature>
<dbReference type="EMBL" id="JH370141">
    <property type="protein sequence ID" value="ELA41618.1"/>
    <property type="molecule type" value="Genomic_DNA"/>
</dbReference>
<dbReference type="InterPro" id="IPR012309">
    <property type="entry name" value="DNA_ligase_ATP-dep_C"/>
</dbReference>
<dbReference type="OMA" id="DERSHAW"/>
<evidence type="ECO:0000256" key="13">
    <source>
        <dbReference type="ARBA" id="ARBA00034003"/>
    </source>
</evidence>
<evidence type="ECO:0000256" key="8">
    <source>
        <dbReference type="ARBA" id="ARBA00022840"/>
    </source>
</evidence>
<keyword evidence="11" id="KW-0539">Nucleus</keyword>
<keyword evidence="12" id="KW-0131">Cell cycle</keyword>
<keyword evidence="4" id="KW-0132">Cell division</keyword>
<dbReference type="InterPro" id="IPR016059">
    <property type="entry name" value="DNA_ligase_ATP-dep_CS"/>
</dbReference>
<dbReference type="InterPro" id="IPR036599">
    <property type="entry name" value="DNA_ligase_N_sf"/>
</dbReference>
<dbReference type="OrthoDB" id="206088at2759"/>
<evidence type="ECO:0000256" key="11">
    <source>
        <dbReference type="ARBA" id="ARBA00023242"/>
    </source>
</evidence>
<dbReference type="PROSITE" id="PS50160">
    <property type="entry name" value="DNA_LIGASE_A3"/>
    <property type="match status" value="1"/>
</dbReference>
<dbReference type="FunFam" id="3.30.470.30:FF:000002">
    <property type="entry name" value="DNA ligase"/>
    <property type="match status" value="1"/>
</dbReference>
<accession>L2GL75</accession>
<dbReference type="PROSITE" id="PS00333">
    <property type="entry name" value="DNA_LIGASE_A2"/>
    <property type="match status" value="1"/>
</dbReference>
<evidence type="ECO:0000256" key="16">
    <source>
        <dbReference type="SAM" id="MobiDB-lite"/>
    </source>
</evidence>
<comment type="similarity">
    <text evidence="2 15">Belongs to the ATP-dependent DNA ligase family.</text>
</comment>
<keyword evidence="9 14" id="KW-0233">DNA recombination</keyword>
<organism evidence="18 19">
    <name type="scientific">Vittaforma corneae (strain ATCC 50505)</name>
    <name type="common">Microsporidian parasite</name>
    <name type="synonym">Nosema corneum</name>
    <dbReference type="NCBI Taxonomy" id="993615"/>
    <lineage>
        <taxon>Eukaryota</taxon>
        <taxon>Fungi</taxon>
        <taxon>Fungi incertae sedis</taxon>
        <taxon>Microsporidia</taxon>
        <taxon>Nosematidae</taxon>
        <taxon>Vittaforma</taxon>
    </lineage>
</organism>
<feature type="domain" description="ATP-dependent DNA ligase family profile" evidence="17">
    <location>
        <begin position="331"/>
        <end position="465"/>
    </location>
</feature>
<dbReference type="GO" id="GO:0051301">
    <property type="term" value="P:cell division"/>
    <property type="evidence" value="ECO:0007669"/>
    <property type="project" value="UniProtKB-KW"/>
</dbReference>
<dbReference type="Gene3D" id="1.10.3260.10">
    <property type="entry name" value="DNA ligase, ATP-dependent, N-terminal domain"/>
    <property type="match status" value="1"/>
</dbReference>
<evidence type="ECO:0000259" key="17">
    <source>
        <dbReference type="PROSITE" id="PS50160"/>
    </source>
</evidence>
<dbReference type="GO" id="GO:0071897">
    <property type="term" value="P:DNA biosynthetic process"/>
    <property type="evidence" value="ECO:0007669"/>
    <property type="project" value="InterPro"/>
</dbReference>
<dbReference type="Pfam" id="PF01068">
    <property type="entry name" value="DNA_ligase_A_M"/>
    <property type="match status" value="1"/>
</dbReference>
<dbReference type="SUPFAM" id="SSF117018">
    <property type="entry name" value="ATP-dependent DNA ligase DNA-binding domain"/>
    <property type="match status" value="1"/>
</dbReference>
<dbReference type="InterPro" id="IPR050191">
    <property type="entry name" value="ATP-dep_DNA_ligase"/>
</dbReference>
<dbReference type="SUPFAM" id="SSF56091">
    <property type="entry name" value="DNA ligase/mRNA capping enzyme, catalytic domain"/>
    <property type="match status" value="1"/>
</dbReference>
<dbReference type="FunFam" id="2.40.50.140:FF:000062">
    <property type="entry name" value="DNA ligase"/>
    <property type="match status" value="1"/>
</dbReference>
<dbReference type="VEuPathDB" id="MicrosporidiaDB:VICG_01366"/>
<evidence type="ECO:0000256" key="6">
    <source>
        <dbReference type="ARBA" id="ARBA00022741"/>
    </source>
</evidence>
<keyword evidence="6 14" id="KW-0547">Nucleotide-binding</keyword>
<dbReference type="RefSeq" id="XP_007604812.1">
    <property type="nucleotide sequence ID" value="XM_007604750.1"/>
</dbReference>
<evidence type="ECO:0000256" key="4">
    <source>
        <dbReference type="ARBA" id="ARBA00022618"/>
    </source>
</evidence>
<dbReference type="HOGENOM" id="CLU_005138_4_1_1"/>
<dbReference type="PANTHER" id="PTHR45674:SF4">
    <property type="entry name" value="DNA LIGASE 1"/>
    <property type="match status" value="1"/>
</dbReference>
<keyword evidence="3 14" id="KW-0436">Ligase</keyword>
<dbReference type="Gene3D" id="2.40.50.140">
    <property type="entry name" value="Nucleic acid-binding proteins"/>
    <property type="match status" value="1"/>
</dbReference>
<comment type="subcellular location">
    <subcellularLocation>
        <location evidence="1">Nucleus</location>
    </subcellularLocation>
</comment>
<keyword evidence="5" id="KW-0235">DNA replication</keyword>
<evidence type="ECO:0000256" key="14">
    <source>
        <dbReference type="RuleBase" id="RU000617"/>
    </source>
</evidence>
<sequence>MAEKVAKKTLFIDLCKEFEKISNTTKRLEIQDILSSFFKKVISEDSQSLSSVLYLCHASIYPDYHNTELGIGEHMIQMVVAEGTGLTVKTIKQRYIKTGDLGEIAMESRVNQLFISKRQLTVVEVVDQLRRISRETGRNSMNSKKNIMLSLISASSPLEAKYMIRLFECQLKIGLALQTVLISLSLAFGEHEHDAIKEAYNKHPDFEHLSKMLLEHGVERLHEMCSIVPGIPVKPMLAQPSKNLTTAFAKVENEEFLSEFKYDGERVQIHHFDGKTKVFSRNSEDLTEKYPDISSLKINEKSFVLDGEAVAYEDGAILPFQTLSTRKRKNIDKIEVNVCVFVFDLLFYDSQELVHYPFKTRRDILKSNFKEIDDKLQMANGVECTSIEDVDSHFKVALQANCEGVMLKLLQSIYKPSHRSNKWVKLKKDYLDNLGDSLDLVVIGAFYGKGKRTGNFGGFLLAVYNDETDKFEACCKIGTGFNDEALQLYYDQLSPLITANLSRVVYNERSVKPDVWIEPKYVWEVKAASLSHSPIYSAGSSEKGISLRFPRFIKERPDKKPEDATTSNQIVRMYNENKNAEESEDDFN</sequence>
<dbReference type="Pfam" id="PF04679">
    <property type="entry name" value="DNA_ligase_A_C"/>
    <property type="match status" value="1"/>
</dbReference>
<dbReference type="GO" id="GO:0003677">
    <property type="term" value="F:DNA binding"/>
    <property type="evidence" value="ECO:0007669"/>
    <property type="project" value="InterPro"/>
</dbReference>
<dbReference type="GO" id="GO:0006273">
    <property type="term" value="P:lagging strand elongation"/>
    <property type="evidence" value="ECO:0007669"/>
    <property type="project" value="TreeGrafter"/>
</dbReference>
<dbReference type="CDD" id="cd07900">
    <property type="entry name" value="Adenylation_DNA_ligase_I_Euk"/>
    <property type="match status" value="1"/>
</dbReference>
<dbReference type="STRING" id="993615.L2GL75"/>
<evidence type="ECO:0000256" key="3">
    <source>
        <dbReference type="ARBA" id="ARBA00022598"/>
    </source>
</evidence>
<evidence type="ECO:0000256" key="5">
    <source>
        <dbReference type="ARBA" id="ARBA00022705"/>
    </source>
</evidence>
<dbReference type="CDD" id="cd07969">
    <property type="entry name" value="OBF_DNA_ligase_I"/>
    <property type="match status" value="1"/>
</dbReference>
<protein>
    <recommendedName>
        <fullName evidence="14">DNA ligase</fullName>
        <ecNumber evidence="14">6.5.1.1</ecNumber>
    </recommendedName>
</protein>
<evidence type="ECO:0000256" key="15">
    <source>
        <dbReference type="RuleBase" id="RU004196"/>
    </source>
</evidence>
<dbReference type="GO" id="GO:0005634">
    <property type="term" value="C:nucleus"/>
    <property type="evidence" value="ECO:0007669"/>
    <property type="project" value="UniProtKB-SubCell"/>
</dbReference>
<dbReference type="InParanoid" id="L2GL75"/>
<evidence type="ECO:0000256" key="9">
    <source>
        <dbReference type="ARBA" id="ARBA00023172"/>
    </source>
</evidence>
<dbReference type="NCBIfam" id="TIGR00574">
    <property type="entry name" value="dnl1"/>
    <property type="match status" value="1"/>
</dbReference>
<evidence type="ECO:0000256" key="1">
    <source>
        <dbReference type="ARBA" id="ARBA00004123"/>
    </source>
</evidence>
<evidence type="ECO:0000313" key="18">
    <source>
        <dbReference type="EMBL" id="ELA41618.1"/>
    </source>
</evidence>
<dbReference type="PROSITE" id="PS00697">
    <property type="entry name" value="DNA_LIGASE_A1"/>
    <property type="match status" value="1"/>
</dbReference>
<reference evidence="19" key="1">
    <citation type="submission" date="2011-05" db="EMBL/GenBank/DDBJ databases">
        <title>The genome sequence of Vittaforma corneae strain ATCC 50505.</title>
        <authorList>
            <consortium name="The Broad Institute Genome Sequencing Platform"/>
            <person name="Cuomo C."/>
            <person name="Didier E."/>
            <person name="Bowers L."/>
            <person name="Young S.K."/>
            <person name="Zeng Q."/>
            <person name="Gargeya S."/>
            <person name="Fitzgerald M."/>
            <person name="Haas B."/>
            <person name="Abouelleil A."/>
            <person name="Alvarado L."/>
            <person name="Arachchi H.M."/>
            <person name="Berlin A."/>
            <person name="Chapman S.B."/>
            <person name="Gearin G."/>
            <person name="Goldberg J."/>
            <person name="Griggs A."/>
            <person name="Gujja S."/>
            <person name="Hansen M."/>
            <person name="Heiman D."/>
            <person name="Howarth C."/>
            <person name="Larimer J."/>
            <person name="Lui A."/>
            <person name="MacDonald P.J.P."/>
            <person name="McCowen C."/>
            <person name="Montmayeur A."/>
            <person name="Murphy C."/>
            <person name="Neiman D."/>
            <person name="Pearson M."/>
            <person name="Priest M."/>
            <person name="Roberts A."/>
            <person name="Saif S."/>
            <person name="Shea T."/>
            <person name="Sisk P."/>
            <person name="Stolte C."/>
            <person name="Sykes S."/>
            <person name="Wortman J."/>
            <person name="Nusbaum C."/>
            <person name="Birren B."/>
        </authorList>
    </citation>
    <scope>NUCLEOTIDE SEQUENCE [LARGE SCALE GENOMIC DNA]</scope>
    <source>
        <strain evidence="19">ATCC 50505</strain>
    </source>
</reference>
<evidence type="ECO:0000256" key="12">
    <source>
        <dbReference type="ARBA" id="ARBA00023306"/>
    </source>
</evidence>
<keyword evidence="7 14" id="KW-0227">DNA damage</keyword>
<dbReference type="EC" id="6.5.1.1" evidence="14"/>
<name>L2GL75_VITCO</name>
<gene>
    <name evidence="18" type="ORF">VICG_01366</name>
</gene>
<dbReference type="GO" id="GO:0005524">
    <property type="term" value="F:ATP binding"/>
    <property type="evidence" value="ECO:0007669"/>
    <property type="project" value="UniProtKB-KW"/>
</dbReference>
<proteinExistence type="inferred from homology"/>
<evidence type="ECO:0000256" key="2">
    <source>
        <dbReference type="ARBA" id="ARBA00007572"/>
    </source>
</evidence>
<dbReference type="GO" id="GO:0006310">
    <property type="term" value="P:DNA recombination"/>
    <property type="evidence" value="ECO:0007669"/>
    <property type="project" value="UniProtKB-KW"/>
</dbReference>
<dbReference type="InterPro" id="IPR012310">
    <property type="entry name" value="DNA_ligase_ATP-dep_cent"/>
</dbReference>
<evidence type="ECO:0000256" key="7">
    <source>
        <dbReference type="ARBA" id="ARBA00022763"/>
    </source>
</evidence>
<evidence type="ECO:0000256" key="10">
    <source>
        <dbReference type="ARBA" id="ARBA00023204"/>
    </source>
</evidence>
<keyword evidence="10 14" id="KW-0234">DNA repair</keyword>
<dbReference type="InterPro" id="IPR000977">
    <property type="entry name" value="DNA_ligase_ATP-dep"/>
</dbReference>
<dbReference type="PANTHER" id="PTHR45674">
    <property type="entry name" value="DNA LIGASE 1/3 FAMILY MEMBER"/>
    <property type="match status" value="1"/>
</dbReference>
<dbReference type="FunCoup" id="L2GL75">
    <property type="interactions" value="167"/>
</dbReference>